<accession>A0A3M0JX43</accession>
<comment type="caution">
    <text evidence="1">The sequence shown here is derived from an EMBL/GenBank/DDBJ whole genome shotgun (WGS) entry which is preliminary data.</text>
</comment>
<dbReference type="Proteomes" id="UP000269221">
    <property type="component" value="Unassembled WGS sequence"/>
</dbReference>
<organism evidence="1 2">
    <name type="scientific">Hirundo rustica rustica</name>
    <dbReference type="NCBI Taxonomy" id="333673"/>
    <lineage>
        <taxon>Eukaryota</taxon>
        <taxon>Metazoa</taxon>
        <taxon>Chordata</taxon>
        <taxon>Craniata</taxon>
        <taxon>Vertebrata</taxon>
        <taxon>Euteleostomi</taxon>
        <taxon>Archelosauria</taxon>
        <taxon>Archosauria</taxon>
        <taxon>Dinosauria</taxon>
        <taxon>Saurischia</taxon>
        <taxon>Theropoda</taxon>
        <taxon>Coelurosauria</taxon>
        <taxon>Aves</taxon>
        <taxon>Neognathae</taxon>
        <taxon>Neoaves</taxon>
        <taxon>Telluraves</taxon>
        <taxon>Australaves</taxon>
        <taxon>Passeriformes</taxon>
        <taxon>Sylvioidea</taxon>
        <taxon>Hirundinidae</taxon>
        <taxon>Hirundo</taxon>
    </lineage>
</organism>
<proteinExistence type="predicted"/>
<dbReference type="EMBL" id="QRBI01000123">
    <property type="protein sequence ID" value="RMC05449.1"/>
    <property type="molecule type" value="Genomic_DNA"/>
</dbReference>
<gene>
    <name evidence="1" type="ORF">DUI87_18642</name>
</gene>
<evidence type="ECO:0000313" key="1">
    <source>
        <dbReference type="EMBL" id="RMC05449.1"/>
    </source>
</evidence>
<name>A0A3M0JX43_HIRRU</name>
<reference evidence="1 2" key="1">
    <citation type="submission" date="2018-07" db="EMBL/GenBank/DDBJ databases">
        <title>A high quality draft genome assembly of the barn swallow (H. rustica rustica).</title>
        <authorList>
            <person name="Formenti G."/>
            <person name="Chiara M."/>
            <person name="Poveda L."/>
            <person name="Francoijs K.-J."/>
            <person name="Bonisoli-Alquati A."/>
            <person name="Canova L."/>
            <person name="Gianfranceschi L."/>
            <person name="Horner D.S."/>
            <person name="Saino N."/>
        </authorList>
    </citation>
    <scope>NUCLEOTIDE SEQUENCE [LARGE SCALE GENOMIC DNA]</scope>
    <source>
        <strain evidence="1">Chelidonia</strain>
        <tissue evidence="1">Blood</tissue>
    </source>
</reference>
<protein>
    <submittedName>
        <fullName evidence="1">Uncharacterized protein</fullName>
    </submittedName>
</protein>
<dbReference type="AlphaFoldDB" id="A0A3M0JX43"/>
<keyword evidence="2" id="KW-1185">Reference proteome</keyword>
<evidence type="ECO:0000313" key="2">
    <source>
        <dbReference type="Proteomes" id="UP000269221"/>
    </source>
</evidence>
<sequence>MSCAQAGIVQFTSLQCCPAGLAQLQVRFGSLDQPLAALLNAESQGRDGDTSSNQICAALVDYLLETGDPHKSQATLVLHLVCTIAFQSSPGLAPLLLDGGLEGISAVPLVPWSRLGVSTSRTEMSDAEKTSETLLFQRPAASEVLSRYSSDANSAHLPKCEP</sequence>